<feature type="region of interest" description="Disordered" evidence="1">
    <location>
        <begin position="1"/>
        <end position="88"/>
    </location>
</feature>
<feature type="compositionally biased region" description="Basic and acidic residues" evidence="1">
    <location>
        <begin position="94"/>
        <end position="104"/>
    </location>
</feature>
<dbReference type="Proteomes" id="UP000694569">
    <property type="component" value="Unplaced"/>
</dbReference>
<dbReference type="AlphaFoldDB" id="A0A8C5QDH9"/>
<dbReference type="InterPro" id="IPR039884">
    <property type="entry name" value="R3HC1/R3HCL"/>
</dbReference>
<accession>A0A8C5QDH9</accession>
<feature type="region of interest" description="Disordered" evidence="1">
    <location>
        <begin position="390"/>
        <end position="411"/>
    </location>
</feature>
<name>A0A8C5QDH9_9ANUR</name>
<feature type="compositionally biased region" description="Basic and acidic residues" evidence="1">
    <location>
        <begin position="393"/>
        <end position="408"/>
    </location>
</feature>
<feature type="compositionally biased region" description="Basic and acidic residues" evidence="1">
    <location>
        <begin position="22"/>
        <end position="40"/>
    </location>
</feature>
<feature type="region of interest" description="Disordered" evidence="1">
    <location>
        <begin position="93"/>
        <end position="112"/>
    </location>
</feature>
<dbReference type="GeneTree" id="ENSGT00530000063711"/>
<feature type="compositionally biased region" description="Basic and acidic residues" evidence="1">
    <location>
        <begin position="671"/>
        <end position="702"/>
    </location>
</feature>
<dbReference type="PANTHER" id="PTHR21678:SF7">
    <property type="entry name" value="COILED-COIL DOMAIN-CONTAINING PROTEIN R3HCC1L"/>
    <property type="match status" value="1"/>
</dbReference>
<dbReference type="OrthoDB" id="5418203at2759"/>
<dbReference type="Gene3D" id="3.30.70.330">
    <property type="match status" value="1"/>
</dbReference>
<proteinExistence type="predicted"/>
<reference evidence="2" key="1">
    <citation type="submission" date="2025-08" db="UniProtKB">
        <authorList>
            <consortium name="Ensembl"/>
        </authorList>
    </citation>
    <scope>IDENTIFICATION</scope>
</reference>
<evidence type="ECO:0000313" key="3">
    <source>
        <dbReference type="Proteomes" id="UP000694569"/>
    </source>
</evidence>
<sequence>MEKCRSRPRRPDKALYVPKARRSTDSQGKPESEKHSEHVASVESPPASDGERGTHHHKVAHKSRSDFAKRRSRPGASEGKPSQIWASPHCAVRSHVEGAHHDSPEAEDSLSESVITMRLKETMEETLESDESFMDTSHTDPAHHSWSLSKEAEQVVAESYCDIQRLGEWRGNGERGSPEIKVEHERSARDWSINEQGQLSHTVGRAPESTASCRKDDMMSPVLARLSGEMEQVTGTDVVFAHDREMLDFSSRSIHNSCDNVAQSTDSAAQERRSVTLRDVDSAKVISPSDTDIPRDTSGRLTSCLNDTDKISTAQENIAQEKLDLSPLVMEDAAEHRVKDGGGVACVTNPNSIAADENIADLKESADDRGKGVTDDIHSSKTPIKCVTANTEPHNRNESAGLSEDRAESSGCDGMNNADTLAGNICHVAESDGITEVCAEAVSSTRPANSEPGSCNFGVTMTSTLEGTGDHTSKVDSSGRPLAASSAMATETLAECGGTSDCDDSWDTLFTDDGECLDPHLLEELTAREKASRSLRTPRFNYYHYEPQEMEMDDSEFSHVIEIFDFPAEFKTEDLMRSFANYQKKGFDIKWVDDTHALGIFSSPIPARDALSTKNPMVKVRPLSQATKASRAKARDCSEFLQPAKERPETSAVLARRLVISALGVRSTQTKAEREAERKKLQEAKERRHLEAKQREDAWEGR</sequence>
<gene>
    <name evidence="2" type="primary">R3HCC1L</name>
</gene>
<dbReference type="InterPro" id="IPR012677">
    <property type="entry name" value="Nucleotide-bd_a/b_plait_sf"/>
</dbReference>
<feature type="region of interest" description="Disordered" evidence="1">
    <location>
        <begin position="668"/>
        <end position="702"/>
    </location>
</feature>
<organism evidence="2 3">
    <name type="scientific">Leptobrachium leishanense</name>
    <name type="common">Leishan spiny toad</name>
    <dbReference type="NCBI Taxonomy" id="445787"/>
    <lineage>
        <taxon>Eukaryota</taxon>
        <taxon>Metazoa</taxon>
        <taxon>Chordata</taxon>
        <taxon>Craniata</taxon>
        <taxon>Vertebrata</taxon>
        <taxon>Euteleostomi</taxon>
        <taxon>Amphibia</taxon>
        <taxon>Batrachia</taxon>
        <taxon>Anura</taxon>
        <taxon>Pelobatoidea</taxon>
        <taxon>Megophryidae</taxon>
        <taxon>Leptobrachium</taxon>
    </lineage>
</organism>
<protein>
    <submittedName>
        <fullName evidence="2">R3H domain and coiled-coil containing 1 like</fullName>
    </submittedName>
</protein>
<keyword evidence="3" id="KW-1185">Reference proteome</keyword>
<feature type="compositionally biased region" description="Basic and acidic residues" evidence="1">
    <location>
        <begin position="1"/>
        <end position="13"/>
    </location>
</feature>
<evidence type="ECO:0000256" key="1">
    <source>
        <dbReference type="SAM" id="MobiDB-lite"/>
    </source>
</evidence>
<dbReference type="Ensembl" id="ENSLLET00000037603.1">
    <property type="protein sequence ID" value="ENSLLEP00000036203.1"/>
    <property type="gene ID" value="ENSLLEG00000022943.1"/>
</dbReference>
<dbReference type="PANTHER" id="PTHR21678">
    <property type="entry name" value="GROWTH INHIBITION AND DIFFERENTIATION RELATED PROTEIN 88"/>
    <property type="match status" value="1"/>
</dbReference>
<reference evidence="2" key="2">
    <citation type="submission" date="2025-09" db="UniProtKB">
        <authorList>
            <consortium name="Ensembl"/>
        </authorList>
    </citation>
    <scope>IDENTIFICATION</scope>
</reference>
<evidence type="ECO:0000313" key="2">
    <source>
        <dbReference type="Ensembl" id="ENSLLEP00000036203.1"/>
    </source>
</evidence>